<keyword evidence="2" id="KW-0547">Nucleotide-binding</keyword>
<dbReference type="AlphaFoldDB" id="A0ABD2Y9I2"/>
<dbReference type="PANTHER" id="PTHR34378">
    <property type="entry name" value="GLUTAMATE--CYSTEINE LIGASE, CHLOROPLASTIC"/>
    <property type="match status" value="1"/>
</dbReference>
<evidence type="ECO:0000256" key="3">
    <source>
        <dbReference type="ARBA" id="ARBA00022840"/>
    </source>
</evidence>
<keyword evidence="5" id="KW-1185">Reference proteome</keyword>
<evidence type="ECO:0000313" key="5">
    <source>
        <dbReference type="Proteomes" id="UP001630127"/>
    </source>
</evidence>
<reference evidence="4 5" key="1">
    <citation type="submission" date="2024-11" db="EMBL/GenBank/DDBJ databases">
        <title>A near-complete genome assembly of Cinchona calisaya.</title>
        <authorList>
            <person name="Lian D.C."/>
            <person name="Zhao X.W."/>
            <person name="Wei L."/>
        </authorList>
    </citation>
    <scope>NUCLEOTIDE SEQUENCE [LARGE SCALE GENOMIC DNA]</scope>
    <source>
        <tissue evidence="4">Nenye</tissue>
    </source>
</reference>
<gene>
    <name evidence="4" type="ORF">ACH5RR_037333</name>
</gene>
<dbReference type="EMBL" id="JBJUIK010000015">
    <property type="protein sequence ID" value="KAL3502884.1"/>
    <property type="molecule type" value="Genomic_DNA"/>
</dbReference>
<dbReference type="InterPro" id="IPR006336">
    <property type="entry name" value="GCS2"/>
</dbReference>
<dbReference type="GO" id="GO:0016874">
    <property type="term" value="F:ligase activity"/>
    <property type="evidence" value="ECO:0007669"/>
    <property type="project" value="UniProtKB-KW"/>
</dbReference>
<organism evidence="4 5">
    <name type="scientific">Cinchona calisaya</name>
    <dbReference type="NCBI Taxonomy" id="153742"/>
    <lineage>
        <taxon>Eukaryota</taxon>
        <taxon>Viridiplantae</taxon>
        <taxon>Streptophyta</taxon>
        <taxon>Embryophyta</taxon>
        <taxon>Tracheophyta</taxon>
        <taxon>Spermatophyta</taxon>
        <taxon>Magnoliopsida</taxon>
        <taxon>eudicotyledons</taxon>
        <taxon>Gunneridae</taxon>
        <taxon>Pentapetalae</taxon>
        <taxon>asterids</taxon>
        <taxon>lamiids</taxon>
        <taxon>Gentianales</taxon>
        <taxon>Rubiaceae</taxon>
        <taxon>Cinchonoideae</taxon>
        <taxon>Cinchoneae</taxon>
        <taxon>Cinchona</taxon>
    </lineage>
</organism>
<accession>A0ABD2Y9I2</accession>
<dbReference type="Pfam" id="PF04107">
    <property type="entry name" value="GCS2"/>
    <property type="match status" value="1"/>
</dbReference>
<evidence type="ECO:0000313" key="4">
    <source>
        <dbReference type="EMBL" id="KAL3502884.1"/>
    </source>
</evidence>
<keyword evidence="3" id="KW-0067">ATP-binding</keyword>
<evidence type="ECO:0000256" key="2">
    <source>
        <dbReference type="ARBA" id="ARBA00022741"/>
    </source>
</evidence>
<proteinExistence type="predicted"/>
<dbReference type="Gene3D" id="3.30.590.20">
    <property type="match status" value="1"/>
</dbReference>
<dbReference type="GO" id="GO:0005524">
    <property type="term" value="F:ATP binding"/>
    <property type="evidence" value="ECO:0007669"/>
    <property type="project" value="UniProtKB-KW"/>
</dbReference>
<dbReference type="Proteomes" id="UP001630127">
    <property type="component" value="Unassembled WGS sequence"/>
</dbReference>
<sequence length="368" mass="41067">MGFTTLREMATDFVKLECFDGGNFRRWQKMMHFLLATLNVVYVLNTPKSMENDKEILGNTRARQKWENDDYIWRGHILNGMSEGLFDTYLSSRELWDKLEMIGLSGLIPEPLDMFARIGVSSKHLNQLKTVCRVALTSQAGPSYGIQSERLRCRIGQSAAYSLANNMEGSKLHEAWRILHYSSSNSTKILKGLHFDFHGKSRREHRVIVAASPPTEVAVVATEPLTKEDLILYLASECKPKEKGRIGTEHEKFGFEFGTSRPIKYEQIAELLNGISQGFGSEKLIEDVNVIGLKQGKQTISLEPGGQFEFSGAPLETLHQTCSDVDLPLPVMATVAVFGLLLYRCSFCCDVAVAVASRSVVVIPVLGN</sequence>
<name>A0ABD2Y9I2_9GENT</name>
<protein>
    <submittedName>
        <fullName evidence="4">Uncharacterized protein</fullName>
    </submittedName>
</protein>
<evidence type="ECO:0000256" key="1">
    <source>
        <dbReference type="ARBA" id="ARBA00022598"/>
    </source>
</evidence>
<dbReference type="InterPro" id="IPR035434">
    <property type="entry name" value="GCL_bact_plant"/>
</dbReference>
<keyword evidence="1" id="KW-0436">Ligase</keyword>
<comment type="caution">
    <text evidence="4">The sequence shown here is derived from an EMBL/GenBank/DDBJ whole genome shotgun (WGS) entry which is preliminary data.</text>
</comment>
<dbReference type="PANTHER" id="PTHR34378:SF1">
    <property type="entry name" value="GLUTAMATE--CYSTEINE LIGASE, CHLOROPLASTIC"/>
    <property type="match status" value="1"/>
</dbReference>